<name>A0A379G3J1_9GAMM</name>
<dbReference type="AlphaFoldDB" id="A0A379G3J1"/>
<gene>
    <name evidence="2" type="primary">sseJ</name>
    <name evidence="2" type="ORF">NCTC12026_01996</name>
</gene>
<dbReference type="EC" id="3.-.-.-" evidence="2"/>
<dbReference type="PANTHER" id="PTHR45648:SF22">
    <property type="entry name" value="GDSL LIPASE_ACYLHYDROLASE FAMILY PROTEIN (AFU_ORTHOLOGUE AFUA_4G14700)"/>
    <property type="match status" value="1"/>
</dbReference>
<protein>
    <submittedName>
        <fullName evidence="2">Secreted effector protein sseJ</fullName>
        <ecNumber evidence="2">3.-.-.-</ecNumber>
    </submittedName>
</protein>
<accession>A0A379G3J1</accession>
<evidence type="ECO:0000313" key="3">
    <source>
        <dbReference type="Proteomes" id="UP000255129"/>
    </source>
</evidence>
<evidence type="ECO:0000313" key="2">
    <source>
        <dbReference type="EMBL" id="SUC35599.1"/>
    </source>
</evidence>
<keyword evidence="1 2" id="KW-0378">Hydrolase</keyword>
<dbReference type="EMBL" id="UGUA01000002">
    <property type="protein sequence ID" value="SUC35599.1"/>
    <property type="molecule type" value="Genomic_DNA"/>
</dbReference>
<dbReference type="SUPFAM" id="SSF52266">
    <property type="entry name" value="SGNH hydrolase"/>
    <property type="match status" value="1"/>
</dbReference>
<dbReference type="InterPro" id="IPR036514">
    <property type="entry name" value="SGNH_hydro_sf"/>
</dbReference>
<dbReference type="GO" id="GO:0016788">
    <property type="term" value="F:hydrolase activity, acting on ester bonds"/>
    <property type="evidence" value="ECO:0007669"/>
    <property type="project" value="InterPro"/>
</dbReference>
<organism evidence="2 3">
    <name type="scientific">Providencia rustigianii</name>
    <dbReference type="NCBI Taxonomy" id="158850"/>
    <lineage>
        <taxon>Bacteria</taxon>
        <taxon>Pseudomonadati</taxon>
        <taxon>Pseudomonadota</taxon>
        <taxon>Gammaproteobacteria</taxon>
        <taxon>Enterobacterales</taxon>
        <taxon>Morganellaceae</taxon>
        <taxon>Providencia</taxon>
    </lineage>
</organism>
<dbReference type="OrthoDB" id="5292073at2"/>
<dbReference type="InterPro" id="IPR001087">
    <property type="entry name" value="GDSL"/>
</dbReference>
<proteinExistence type="predicted"/>
<reference evidence="2 3" key="1">
    <citation type="submission" date="2018-06" db="EMBL/GenBank/DDBJ databases">
        <authorList>
            <consortium name="Pathogen Informatics"/>
            <person name="Doyle S."/>
        </authorList>
    </citation>
    <scope>NUCLEOTIDE SEQUENCE [LARGE SCALE GENOMIC DNA]</scope>
    <source>
        <strain evidence="2 3">NCTC12026</strain>
    </source>
</reference>
<dbReference type="PANTHER" id="PTHR45648">
    <property type="entry name" value="GDSL LIPASE/ACYLHYDROLASE FAMILY PROTEIN (AFU_ORTHOLOGUE AFUA_4G14700)"/>
    <property type="match status" value="1"/>
</dbReference>
<dbReference type="Gene3D" id="3.40.50.1110">
    <property type="entry name" value="SGNH hydrolase"/>
    <property type="match status" value="1"/>
</dbReference>
<sequence>MKLYIDSINSSHCNDNRYLLLKKCIEKNRVSNIKIDNITSIKNTNEKLNNFDKLIVLGDSLSDSGNIFKRFKRIFPSAIQYYKGRFTNGFTWVDHLSKPNLLFNKCVNLSYGGAVAGNYKLKEGFACHFLSSIKKQLKKVKTTKNDLAIMMAGANDYMTYKKDDVDRVIKAQKSNMTKLIKKGTKNIIIAGIPDISHTPSAKSKTNEQRARLTSLSMEHNEKVRSLVNEMSSKNKDIKIHFFDTNKIFESVIEEAKELPGYVIDKSYYSGSYVELNKIDEMVSDHKHIFNDRVHPSEEVHAILAYEFENFIKEKFL</sequence>
<evidence type="ECO:0000256" key="1">
    <source>
        <dbReference type="ARBA" id="ARBA00022801"/>
    </source>
</evidence>
<dbReference type="CDD" id="cd01846">
    <property type="entry name" value="fatty_acyltransferase_like"/>
    <property type="match status" value="1"/>
</dbReference>
<dbReference type="Pfam" id="PF00657">
    <property type="entry name" value="Lipase_GDSL"/>
    <property type="match status" value="1"/>
</dbReference>
<dbReference type="Proteomes" id="UP000255129">
    <property type="component" value="Unassembled WGS sequence"/>
</dbReference>
<dbReference type="RefSeq" id="WP_115164329.1">
    <property type="nucleotide sequence ID" value="NZ_JBOFMY010000126.1"/>
</dbReference>
<dbReference type="InterPro" id="IPR051058">
    <property type="entry name" value="GDSL_Est/Lipase"/>
</dbReference>